<dbReference type="InterPro" id="IPR015943">
    <property type="entry name" value="WD40/YVTN_repeat-like_dom_sf"/>
</dbReference>
<keyword evidence="4" id="KW-0175">Coiled coil</keyword>
<dbReference type="InterPro" id="IPR001680">
    <property type="entry name" value="WD40_rpt"/>
</dbReference>
<dbReference type="Proteomes" id="UP001470230">
    <property type="component" value="Unassembled WGS sequence"/>
</dbReference>
<evidence type="ECO:0000313" key="5">
    <source>
        <dbReference type="EMBL" id="KAK8878142.1"/>
    </source>
</evidence>
<gene>
    <name evidence="5" type="ORF">M9Y10_004906</name>
</gene>
<dbReference type="SMART" id="SM00320">
    <property type="entry name" value="WD40"/>
    <property type="match status" value="6"/>
</dbReference>
<dbReference type="PROSITE" id="PS50082">
    <property type="entry name" value="WD_REPEATS_2"/>
    <property type="match status" value="3"/>
</dbReference>
<dbReference type="CDD" id="cd00200">
    <property type="entry name" value="WD40"/>
    <property type="match status" value="1"/>
</dbReference>
<feature type="repeat" description="WD" evidence="3">
    <location>
        <begin position="98"/>
        <end position="139"/>
    </location>
</feature>
<dbReference type="PANTHER" id="PTHR44019:SF8">
    <property type="entry name" value="POC1 CENTRIOLAR PROTEIN HOMOLOG"/>
    <property type="match status" value="1"/>
</dbReference>
<dbReference type="PROSITE" id="PS00678">
    <property type="entry name" value="WD_REPEATS_1"/>
    <property type="match status" value="2"/>
</dbReference>
<feature type="repeat" description="WD" evidence="3">
    <location>
        <begin position="224"/>
        <end position="265"/>
    </location>
</feature>
<keyword evidence="1 3" id="KW-0853">WD repeat</keyword>
<dbReference type="InterPro" id="IPR050505">
    <property type="entry name" value="WDR55/POC1"/>
</dbReference>
<evidence type="ECO:0000256" key="1">
    <source>
        <dbReference type="ARBA" id="ARBA00022574"/>
    </source>
</evidence>
<sequence>MDPICLNKFEVERCKFTSCTFCPNSPNLVTCGSDRKVHLHQLTSKYRRTDFKGGKSEMTYVTVSPTTQNPTDTIILTSNRDGKIFLNETSIQKKPIIFSAHTNRVNSINFTPDSTRFTTSSNDHNAKVWDFPSLKFLASLRGHKSWVTSSTFSADGNVIVTSSEDRYVRLWDVRTRNSQQFFGPMNAPVSRATFHPDGSIVGSALQDGTFSIIDTRNQQVIQKYDAHQGPITSLQFHPSGSFALTTSTDCKICIWDLIEGQLFYTISSHTAPITDGRWNFDGSRFLTCDEAGVLLQWQTNFDKLIQKIGSTNKSNPEQILADAMDVAPPPARAGPPQPTPIEIEAPSNDLIEATLDRMLNQLQMISKTALMMEKRVEMQEEKLAMVQQNNSSKKKKKL</sequence>
<dbReference type="InterPro" id="IPR019775">
    <property type="entry name" value="WD40_repeat_CS"/>
</dbReference>
<keyword evidence="6" id="KW-1185">Reference proteome</keyword>
<evidence type="ECO:0000256" key="3">
    <source>
        <dbReference type="PROSITE-ProRule" id="PRU00221"/>
    </source>
</evidence>
<name>A0ABR2JJT8_9EUKA</name>
<protein>
    <submittedName>
        <fullName evidence="5">POC1 centriolar protein A</fullName>
    </submittedName>
</protein>
<organism evidence="5 6">
    <name type="scientific">Tritrichomonas musculus</name>
    <dbReference type="NCBI Taxonomy" id="1915356"/>
    <lineage>
        <taxon>Eukaryota</taxon>
        <taxon>Metamonada</taxon>
        <taxon>Parabasalia</taxon>
        <taxon>Tritrichomonadida</taxon>
        <taxon>Tritrichomonadidae</taxon>
        <taxon>Tritrichomonas</taxon>
    </lineage>
</organism>
<accession>A0ABR2JJT8</accession>
<evidence type="ECO:0000256" key="2">
    <source>
        <dbReference type="ARBA" id="ARBA00022737"/>
    </source>
</evidence>
<evidence type="ECO:0000256" key="4">
    <source>
        <dbReference type="SAM" id="Coils"/>
    </source>
</evidence>
<comment type="caution">
    <text evidence="5">The sequence shown here is derived from an EMBL/GenBank/DDBJ whole genome shotgun (WGS) entry which is preliminary data.</text>
</comment>
<dbReference type="Pfam" id="PF00400">
    <property type="entry name" value="WD40"/>
    <property type="match status" value="5"/>
</dbReference>
<proteinExistence type="predicted"/>
<dbReference type="PANTHER" id="PTHR44019">
    <property type="entry name" value="WD REPEAT-CONTAINING PROTEIN 55"/>
    <property type="match status" value="1"/>
</dbReference>
<evidence type="ECO:0000313" key="6">
    <source>
        <dbReference type="Proteomes" id="UP001470230"/>
    </source>
</evidence>
<dbReference type="SUPFAM" id="SSF50978">
    <property type="entry name" value="WD40 repeat-like"/>
    <property type="match status" value="1"/>
</dbReference>
<dbReference type="EMBL" id="JAPFFF010000011">
    <property type="protein sequence ID" value="KAK8878142.1"/>
    <property type="molecule type" value="Genomic_DNA"/>
</dbReference>
<reference evidence="5 6" key="1">
    <citation type="submission" date="2024-04" db="EMBL/GenBank/DDBJ databases">
        <title>Tritrichomonas musculus Genome.</title>
        <authorList>
            <person name="Alves-Ferreira E."/>
            <person name="Grigg M."/>
            <person name="Lorenzi H."/>
            <person name="Galac M."/>
        </authorList>
    </citation>
    <scope>NUCLEOTIDE SEQUENCE [LARGE SCALE GENOMIC DNA]</scope>
    <source>
        <strain evidence="5 6">EAF2021</strain>
    </source>
</reference>
<feature type="repeat" description="WD" evidence="3">
    <location>
        <begin position="140"/>
        <end position="181"/>
    </location>
</feature>
<keyword evidence="2" id="KW-0677">Repeat</keyword>
<dbReference type="PROSITE" id="PS50294">
    <property type="entry name" value="WD_REPEATS_REGION"/>
    <property type="match status" value="3"/>
</dbReference>
<dbReference type="InterPro" id="IPR036322">
    <property type="entry name" value="WD40_repeat_dom_sf"/>
</dbReference>
<feature type="coiled-coil region" evidence="4">
    <location>
        <begin position="369"/>
        <end position="396"/>
    </location>
</feature>
<dbReference type="Gene3D" id="2.130.10.10">
    <property type="entry name" value="YVTN repeat-like/Quinoprotein amine dehydrogenase"/>
    <property type="match status" value="3"/>
</dbReference>